<proteinExistence type="predicted"/>
<evidence type="ECO:0000313" key="1">
    <source>
        <dbReference type="EMBL" id="MBB5286590.1"/>
    </source>
</evidence>
<name>A0A840U396_9BACT</name>
<organism evidence="1 2">
    <name type="scientific">Rhabdobacter roseus</name>
    <dbReference type="NCBI Taxonomy" id="1655419"/>
    <lineage>
        <taxon>Bacteria</taxon>
        <taxon>Pseudomonadati</taxon>
        <taxon>Bacteroidota</taxon>
        <taxon>Cytophagia</taxon>
        <taxon>Cytophagales</taxon>
        <taxon>Cytophagaceae</taxon>
        <taxon>Rhabdobacter</taxon>
    </lineage>
</organism>
<dbReference type="GO" id="GO:0004497">
    <property type="term" value="F:monooxygenase activity"/>
    <property type="evidence" value="ECO:0007669"/>
    <property type="project" value="UniProtKB-KW"/>
</dbReference>
<dbReference type="InterPro" id="IPR011008">
    <property type="entry name" value="Dimeric_a/b-barrel"/>
</dbReference>
<gene>
    <name evidence="1" type="ORF">HNQ92_004751</name>
</gene>
<keyword evidence="1" id="KW-0503">Monooxygenase</keyword>
<sequence length="100" mass="11986">MTITRLWHGRTNLKDADMYLEYVMQTGLKEYVSTKGNLSAKILRRTEGETCHFITISEWDSYESIINFAGKDFEKAKYYHKDKEYLIELEENVIHYETYE</sequence>
<reference evidence="1 2" key="1">
    <citation type="submission" date="2020-08" db="EMBL/GenBank/DDBJ databases">
        <title>Genomic Encyclopedia of Type Strains, Phase IV (KMG-IV): sequencing the most valuable type-strain genomes for metagenomic binning, comparative biology and taxonomic classification.</title>
        <authorList>
            <person name="Goeker M."/>
        </authorList>
    </citation>
    <scope>NUCLEOTIDE SEQUENCE [LARGE SCALE GENOMIC DNA]</scope>
    <source>
        <strain evidence="1 2">DSM 105074</strain>
    </source>
</reference>
<keyword evidence="2" id="KW-1185">Reference proteome</keyword>
<dbReference type="EMBL" id="JACHGF010000010">
    <property type="protein sequence ID" value="MBB5286590.1"/>
    <property type="molecule type" value="Genomic_DNA"/>
</dbReference>
<dbReference type="AlphaFoldDB" id="A0A840U396"/>
<protein>
    <submittedName>
        <fullName evidence="1">Heme-degrading monooxygenase HmoA</fullName>
    </submittedName>
</protein>
<keyword evidence="1" id="KW-0560">Oxidoreductase</keyword>
<evidence type="ECO:0000313" key="2">
    <source>
        <dbReference type="Proteomes" id="UP000557307"/>
    </source>
</evidence>
<dbReference type="SUPFAM" id="SSF54909">
    <property type="entry name" value="Dimeric alpha+beta barrel"/>
    <property type="match status" value="1"/>
</dbReference>
<comment type="caution">
    <text evidence="1">The sequence shown here is derived from an EMBL/GenBank/DDBJ whole genome shotgun (WGS) entry which is preliminary data.</text>
</comment>
<accession>A0A840U396</accession>
<dbReference type="RefSeq" id="WP_184177883.1">
    <property type="nucleotide sequence ID" value="NZ_JACHGF010000010.1"/>
</dbReference>
<dbReference type="Proteomes" id="UP000557307">
    <property type="component" value="Unassembled WGS sequence"/>
</dbReference>